<dbReference type="PRINTS" id="PR00344">
    <property type="entry name" value="BCTRLSENSOR"/>
</dbReference>
<keyword evidence="7" id="KW-0067">ATP-binding</keyword>
<evidence type="ECO:0000256" key="3">
    <source>
        <dbReference type="ARBA" id="ARBA00022553"/>
    </source>
</evidence>
<evidence type="ECO:0000256" key="2">
    <source>
        <dbReference type="ARBA" id="ARBA00012438"/>
    </source>
</evidence>
<dbReference type="InterPro" id="IPR003661">
    <property type="entry name" value="HisK_dim/P_dom"/>
</dbReference>
<dbReference type="SMART" id="SM00388">
    <property type="entry name" value="HisKA"/>
    <property type="match status" value="1"/>
</dbReference>
<dbReference type="SMART" id="SM00387">
    <property type="entry name" value="HATPase_c"/>
    <property type="match status" value="1"/>
</dbReference>
<reference evidence="11 12" key="1">
    <citation type="submission" date="2024-02" db="EMBL/GenBank/DDBJ databases">
        <title>Rhodopirellula caenicola NBRC 110016.</title>
        <authorList>
            <person name="Ichikawa N."/>
            <person name="Katano-Makiyama Y."/>
            <person name="Hidaka K."/>
        </authorList>
    </citation>
    <scope>NUCLEOTIDE SEQUENCE [LARGE SCALE GENOMIC DNA]</scope>
    <source>
        <strain evidence="11 12">NBRC 110016</strain>
    </source>
</reference>
<dbReference type="PROSITE" id="PS50109">
    <property type="entry name" value="HIS_KIN"/>
    <property type="match status" value="1"/>
</dbReference>
<dbReference type="InterPro" id="IPR004358">
    <property type="entry name" value="Sig_transdc_His_kin-like_C"/>
</dbReference>
<evidence type="ECO:0000256" key="7">
    <source>
        <dbReference type="ARBA" id="ARBA00022840"/>
    </source>
</evidence>
<keyword evidence="3" id="KW-0597">Phosphoprotein</keyword>
<dbReference type="SUPFAM" id="SSF55874">
    <property type="entry name" value="ATPase domain of HSP90 chaperone/DNA topoisomerase II/histidine kinase"/>
    <property type="match status" value="1"/>
</dbReference>
<evidence type="ECO:0000256" key="8">
    <source>
        <dbReference type="ARBA" id="ARBA00023012"/>
    </source>
</evidence>
<keyword evidence="4" id="KW-0808">Transferase</keyword>
<evidence type="ECO:0000256" key="4">
    <source>
        <dbReference type="ARBA" id="ARBA00022679"/>
    </source>
</evidence>
<protein>
    <recommendedName>
        <fullName evidence="2">histidine kinase</fullName>
        <ecNumber evidence="2">2.7.13.3</ecNumber>
    </recommendedName>
</protein>
<evidence type="ECO:0000256" key="6">
    <source>
        <dbReference type="ARBA" id="ARBA00022777"/>
    </source>
</evidence>
<dbReference type="Proteomes" id="UP001416858">
    <property type="component" value="Unassembled WGS sequence"/>
</dbReference>
<dbReference type="SUPFAM" id="SSF47384">
    <property type="entry name" value="Homodimeric domain of signal transducing histidine kinase"/>
    <property type="match status" value="1"/>
</dbReference>
<proteinExistence type="predicted"/>
<comment type="catalytic activity">
    <reaction evidence="1">
        <text>ATP + protein L-histidine = ADP + protein N-phospho-L-histidine.</text>
        <dbReference type="EC" id="2.7.13.3"/>
    </reaction>
</comment>
<feature type="domain" description="Histidine kinase" evidence="10">
    <location>
        <begin position="75"/>
        <end position="290"/>
    </location>
</feature>
<evidence type="ECO:0000313" key="11">
    <source>
        <dbReference type="EMBL" id="GAA5510792.1"/>
    </source>
</evidence>
<dbReference type="InterPro" id="IPR036890">
    <property type="entry name" value="HATPase_C_sf"/>
</dbReference>
<keyword evidence="12" id="KW-1185">Reference proteome</keyword>
<dbReference type="EMBL" id="BAABRO010000028">
    <property type="protein sequence ID" value="GAA5510792.1"/>
    <property type="molecule type" value="Genomic_DNA"/>
</dbReference>
<dbReference type="Pfam" id="PF02518">
    <property type="entry name" value="HATPase_c"/>
    <property type="match status" value="1"/>
</dbReference>
<dbReference type="InterPro" id="IPR005467">
    <property type="entry name" value="His_kinase_dom"/>
</dbReference>
<dbReference type="InterPro" id="IPR050351">
    <property type="entry name" value="BphY/WalK/GraS-like"/>
</dbReference>
<gene>
    <name evidence="11" type="primary">sasA_17</name>
    <name evidence="11" type="ORF">Rcae01_06302</name>
</gene>
<comment type="caution">
    <text evidence="11">The sequence shown here is derived from an EMBL/GenBank/DDBJ whole genome shotgun (WGS) entry which is preliminary data.</text>
</comment>
<evidence type="ECO:0000256" key="9">
    <source>
        <dbReference type="SAM" id="MobiDB-lite"/>
    </source>
</evidence>
<evidence type="ECO:0000313" key="12">
    <source>
        <dbReference type="Proteomes" id="UP001416858"/>
    </source>
</evidence>
<sequence>MSSSNLTAQTPPSAVSESSPQLQASLRNPTQPPAMSRPHGFDAAHIASHQIASGQIATESEFDDTVNAIVQMMSETAVDLRTPLTTVRASLRSLVAGNQGAVSESQLQTLSDAIDQCDCMDQIVGEMMQLQRLRAGLPRVRRRWVAVTEIRRAVDESLRPWLLRGQMDVLWDGADDSKVIVFADPDMLRRLLVNLVASAIRTSVQGDDILIRLQMAPSGGAITWSVVDRGEGISQQQMKQIELRRKSSARNEGLGLAISRQLAALHFSPLRLRSRVGWGTEVSFQTPVSGSKSVAESWVRWRQRGGMNRRAASENSSSGSASHIQRHVRLDPPMLSVELAHDSVVPRLHDLATVTTVSMGAAMSRADADQFDSLLQRDAWLFDLIYRVDTRRWICVLDGDSEESRRRALIITETARQKMGSVRLDWGLPSPLDLQHRGAAAKLSDLFVRETLAASSSATVTDANQVRLGTAPIAMSPVAAERLDEELRRLAERLQRQAVTVSGQAEMLRP</sequence>
<name>A0ABP9W089_9BACT</name>
<dbReference type="EC" id="2.7.13.3" evidence="2"/>
<dbReference type="InterPro" id="IPR003594">
    <property type="entry name" value="HATPase_dom"/>
</dbReference>
<evidence type="ECO:0000256" key="5">
    <source>
        <dbReference type="ARBA" id="ARBA00022741"/>
    </source>
</evidence>
<dbReference type="Gene3D" id="3.30.565.10">
    <property type="entry name" value="Histidine kinase-like ATPase, C-terminal domain"/>
    <property type="match status" value="1"/>
</dbReference>
<keyword evidence="8" id="KW-0902">Two-component regulatory system</keyword>
<accession>A0ABP9W089</accession>
<evidence type="ECO:0000256" key="1">
    <source>
        <dbReference type="ARBA" id="ARBA00000085"/>
    </source>
</evidence>
<dbReference type="Pfam" id="PF00512">
    <property type="entry name" value="HisKA"/>
    <property type="match status" value="1"/>
</dbReference>
<keyword evidence="6" id="KW-0418">Kinase</keyword>
<dbReference type="InterPro" id="IPR036097">
    <property type="entry name" value="HisK_dim/P_sf"/>
</dbReference>
<keyword evidence="5" id="KW-0547">Nucleotide-binding</keyword>
<organism evidence="11 12">
    <name type="scientific">Novipirellula caenicola</name>
    <dbReference type="NCBI Taxonomy" id="1536901"/>
    <lineage>
        <taxon>Bacteria</taxon>
        <taxon>Pseudomonadati</taxon>
        <taxon>Planctomycetota</taxon>
        <taxon>Planctomycetia</taxon>
        <taxon>Pirellulales</taxon>
        <taxon>Pirellulaceae</taxon>
        <taxon>Novipirellula</taxon>
    </lineage>
</organism>
<dbReference type="PANTHER" id="PTHR42878:SF7">
    <property type="entry name" value="SENSOR HISTIDINE KINASE GLRK"/>
    <property type="match status" value="1"/>
</dbReference>
<dbReference type="PANTHER" id="PTHR42878">
    <property type="entry name" value="TWO-COMPONENT HISTIDINE KINASE"/>
    <property type="match status" value="1"/>
</dbReference>
<feature type="region of interest" description="Disordered" evidence="9">
    <location>
        <begin position="1"/>
        <end position="40"/>
    </location>
</feature>
<feature type="compositionally biased region" description="Polar residues" evidence="9">
    <location>
        <begin position="1"/>
        <end position="29"/>
    </location>
</feature>
<evidence type="ECO:0000259" key="10">
    <source>
        <dbReference type="PROSITE" id="PS50109"/>
    </source>
</evidence>
<dbReference type="Gene3D" id="1.10.287.130">
    <property type="match status" value="1"/>
</dbReference>